<dbReference type="PANTHER" id="PTHR21661">
    <property type="entry name" value="EPOXIDE HYDROLASE 1-RELATED"/>
    <property type="match status" value="1"/>
</dbReference>
<keyword evidence="2" id="KW-0058">Aromatic hydrocarbons catabolism</keyword>
<dbReference type="PIRSF" id="PIRSF001112">
    <property type="entry name" value="Epoxide_hydrolase"/>
    <property type="match status" value="1"/>
</dbReference>
<dbReference type="STRING" id="2518989.IMCC3088_1201"/>
<dbReference type="OrthoDB" id="9780765at2"/>
<dbReference type="Proteomes" id="UP000005615">
    <property type="component" value="Unassembled WGS sequence"/>
</dbReference>
<dbReference type="AlphaFoldDB" id="F3L187"/>
<sequence>MTTAPKPLHISIPETDIKDLKQRLSQTRWPEAELVDDWSQGVPLSYLQDLASEWGSSYDWRACEHWINNQGLQTVRIGHQDIAFLHIRSDKPNAKPLLLSHGWPGSILEFKALIPRLSQGTDGEQTFHLVIPCLPGFGFSGKPQQTGTGVATIAYLFDQLMKAVGYAEYFAHGGDWGSIITQTLPLLPDSGVQGIHITMPVVQPDPATMSELTDEENDALAAGAHYVRWDSGYSTQQASRPQTIGYALTDSPVGQLAWIVEKFWSWTDCERDGVSLPEHAVDRTTILDTVSLYWFTATAASSARLYWESFHPTEELPIVNAPTGVSIFPKEIFKASRRWVEQRFPNVTYWNRLDAGGHFAALEQPDTLAQEIRACIASFT</sequence>
<dbReference type="SUPFAM" id="SSF53474">
    <property type="entry name" value="alpha/beta-Hydrolases"/>
    <property type="match status" value="1"/>
</dbReference>
<dbReference type="RefSeq" id="WP_009575499.1">
    <property type="nucleotide sequence ID" value="NZ_AEIG01000027.1"/>
</dbReference>
<dbReference type="EMBL" id="AEIG01000027">
    <property type="protein sequence ID" value="EGG29913.1"/>
    <property type="molecule type" value="Genomic_DNA"/>
</dbReference>
<keyword evidence="5" id="KW-1185">Reference proteome</keyword>
<dbReference type="GO" id="GO:0004301">
    <property type="term" value="F:epoxide hydrolase activity"/>
    <property type="evidence" value="ECO:0007669"/>
    <property type="project" value="TreeGrafter"/>
</dbReference>
<dbReference type="GO" id="GO:0097176">
    <property type="term" value="P:epoxide metabolic process"/>
    <property type="evidence" value="ECO:0007669"/>
    <property type="project" value="TreeGrafter"/>
</dbReference>
<gene>
    <name evidence="4" type="ORF">IMCC3088_1201</name>
</gene>
<reference evidence="4 5" key="1">
    <citation type="journal article" date="2011" name="J. Bacteriol.">
        <title>Genome sequence of strain IMCC3088, a proteorhodopsin-containing marine bacterium belonging to the OM60/NOR5 clade.</title>
        <authorList>
            <person name="Jang Y."/>
            <person name="Oh H.M."/>
            <person name="Kang I."/>
            <person name="Lee K."/>
            <person name="Yang S.J."/>
            <person name="Cho J.C."/>
        </authorList>
    </citation>
    <scope>NUCLEOTIDE SEQUENCE [LARGE SCALE GENOMIC DNA]</scope>
    <source>
        <strain evidence="4 5">IMCC3088</strain>
    </source>
</reference>
<dbReference type="eggNOG" id="COG0596">
    <property type="taxonomic scope" value="Bacteria"/>
</dbReference>
<dbReference type="InterPro" id="IPR010497">
    <property type="entry name" value="Epoxide_hydro_N"/>
</dbReference>
<name>F3L187_9GAMM</name>
<evidence type="ECO:0000313" key="4">
    <source>
        <dbReference type="EMBL" id="EGG29913.1"/>
    </source>
</evidence>
<accession>F3L187</accession>
<proteinExistence type="inferred from homology"/>
<evidence type="ECO:0000256" key="2">
    <source>
        <dbReference type="ARBA" id="ARBA00022797"/>
    </source>
</evidence>
<dbReference type="InterPro" id="IPR029058">
    <property type="entry name" value="AB_hydrolase_fold"/>
</dbReference>
<dbReference type="Gene3D" id="3.40.50.1820">
    <property type="entry name" value="alpha/beta hydrolase"/>
    <property type="match status" value="1"/>
</dbReference>
<dbReference type="InterPro" id="IPR016292">
    <property type="entry name" value="Epoxide_hydrolase"/>
</dbReference>
<dbReference type="PRINTS" id="PR00412">
    <property type="entry name" value="EPOXHYDRLASE"/>
</dbReference>
<keyword evidence="3 4" id="KW-0378">Hydrolase</keyword>
<evidence type="ECO:0000256" key="1">
    <source>
        <dbReference type="ARBA" id="ARBA00010088"/>
    </source>
</evidence>
<evidence type="ECO:0000313" key="5">
    <source>
        <dbReference type="Proteomes" id="UP000005615"/>
    </source>
</evidence>
<evidence type="ECO:0000256" key="3">
    <source>
        <dbReference type="ARBA" id="ARBA00022801"/>
    </source>
</evidence>
<dbReference type="PANTHER" id="PTHR21661:SF35">
    <property type="entry name" value="EPOXIDE HYDROLASE"/>
    <property type="match status" value="1"/>
</dbReference>
<dbReference type="InterPro" id="IPR000639">
    <property type="entry name" value="Epox_hydrolase-like"/>
</dbReference>
<comment type="similarity">
    <text evidence="1">Belongs to the peptidase S33 family.</text>
</comment>
<comment type="caution">
    <text evidence="4">The sequence shown here is derived from an EMBL/GenBank/DDBJ whole genome shotgun (WGS) entry which is preliminary data.</text>
</comment>
<protein>
    <submittedName>
        <fullName evidence="4">Putative hydrolase</fullName>
    </submittedName>
</protein>
<organism evidence="4 5">
    <name type="scientific">Aequoribacter fuscus</name>
    <dbReference type="NCBI Taxonomy" id="2518989"/>
    <lineage>
        <taxon>Bacteria</taxon>
        <taxon>Pseudomonadati</taxon>
        <taxon>Pseudomonadota</taxon>
        <taxon>Gammaproteobacteria</taxon>
        <taxon>Cellvibrionales</taxon>
        <taxon>Halieaceae</taxon>
        <taxon>Aequoribacter</taxon>
    </lineage>
</organism>
<dbReference type="Pfam" id="PF06441">
    <property type="entry name" value="EHN"/>
    <property type="match status" value="1"/>
</dbReference>